<accession>A0A2P8HVV5</accession>
<dbReference type="InterPro" id="IPR037066">
    <property type="entry name" value="Plug_dom_sf"/>
</dbReference>
<evidence type="ECO:0000259" key="4">
    <source>
        <dbReference type="Pfam" id="PF14905"/>
    </source>
</evidence>
<sequence>MNQIRNKWYSSILMLFFTLLTTAVKGQQYRISGTVSDTAGRPVNQAKIVLLPAITGKPIKEVSSAETGAFSFSSIDSGTYQLKIQHPFYADYIHVISIKESNVTLDRIILTPPIVNLKDITIQGRKPLIEQKIDRTVFNVENSVALSGANTLDAIGKLPGVRITGGNGIMLTGRGQVNVLIDDRFIRLSGDDLLSLLKSIPASNIVRIELISNPPAKYDAAGSHGLINIVTRRKKENGLNGSINAAYSQAYYGSANIGGLLSYTKGKWSINTSLSVSDNQYNELTNPTTYYPDQTWQQNRKSKNITKSILGRLGIDYQISKKQLFGITYSNNAKNADANEYSVTNIYSPDNKMDSLVKASNTIHRETQSHDISLHYENIFSSAGDKLTLDGGYFTFHNHYTQLSGSSSYLTNDHLLSDQILQSVAPQNINAYTMQADITLPRKFANLSFGGKVSFIHTGSSANYYQQLNNKLHYDSALSNAFDYRENLQALYVNGNRQWKKWGLQLGLRGEYTQTTGYSITYQQTNHNAYFKLFPTVFVSYKQKDDNTFVLSYGKRINRPNYWYLNPFKQYVSPYFYYEGNPFLQPTYNNNFDFTWSYRSMFITKVFATIANNVFDQILLSDSVTKVTKLTRLNYYSQRNFGISQSLNLTRLSWWESYNTASLYYINTKSTVSYTAGHSGWGADLYSGNTFIFNKDKTLSGTMDFTYTFPQLSGVYKFDAYYSFDLGFRVLLLNKKLTLGANATDIFRTSKSKFYAVVNNITTRYNNYFDNRAVRLSLSYKFGKSDKPKRQAKASNTEEKNRAY</sequence>
<dbReference type="SUPFAM" id="SSF56935">
    <property type="entry name" value="Porins"/>
    <property type="match status" value="1"/>
</dbReference>
<dbReference type="InterPro" id="IPR008969">
    <property type="entry name" value="CarboxyPept-like_regulatory"/>
</dbReference>
<dbReference type="Gene3D" id="2.60.40.1120">
    <property type="entry name" value="Carboxypeptidase-like, regulatory domain"/>
    <property type="match status" value="1"/>
</dbReference>
<keyword evidence="3" id="KW-0998">Cell outer membrane</keyword>
<dbReference type="AlphaFoldDB" id="A0A2P8HVV5"/>
<name>A0A2P8HVV5_CHINA</name>
<dbReference type="OrthoDB" id="905812at2"/>
<keyword evidence="6" id="KW-1185">Reference proteome</keyword>
<dbReference type="PANTHER" id="PTHR40980:SF4">
    <property type="entry name" value="TONB-DEPENDENT RECEPTOR-LIKE BETA-BARREL DOMAIN-CONTAINING PROTEIN"/>
    <property type="match status" value="1"/>
</dbReference>
<dbReference type="EMBL" id="PYAW01000001">
    <property type="protein sequence ID" value="PSL50294.1"/>
    <property type="molecule type" value="Genomic_DNA"/>
</dbReference>
<evidence type="ECO:0000256" key="1">
    <source>
        <dbReference type="ARBA" id="ARBA00004442"/>
    </source>
</evidence>
<keyword evidence="2" id="KW-0472">Membrane</keyword>
<evidence type="ECO:0000256" key="2">
    <source>
        <dbReference type="ARBA" id="ARBA00023136"/>
    </source>
</evidence>
<protein>
    <submittedName>
        <fullName evidence="5">Outer membrane receptor protein involved in Fe transport</fullName>
    </submittedName>
</protein>
<comment type="caution">
    <text evidence="5">The sequence shown here is derived from an EMBL/GenBank/DDBJ whole genome shotgun (WGS) entry which is preliminary data.</text>
</comment>
<dbReference type="Gene3D" id="2.40.170.20">
    <property type="entry name" value="TonB-dependent receptor, beta-barrel domain"/>
    <property type="match status" value="1"/>
</dbReference>
<dbReference type="SUPFAM" id="SSF49464">
    <property type="entry name" value="Carboxypeptidase regulatory domain-like"/>
    <property type="match status" value="1"/>
</dbReference>
<dbReference type="Gene3D" id="2.170.130.10">
    <property type="entry name" value="TonB-dependent receptor, plug domain"/>
    <property type="match status" value="1"/>
</dbReference>
<proteinExistence type="predicted"/>
<evidence type="ECO:0000313" key="6">
    <source>
        <dbReference type="Proteomes" id="UP000240971"/>
    </source>
</evidence>
<comment type="subcellular location">
    <subcellularLocation>
        <location evidence="1">Cell outer membrane</location>
    </subcellularLocation>
</comment>
<dbReference type="RefSeq" id="WP_106527450.1">
    <property type="nucleotide sequence ID" value="NZ_PYAW01000001.1"/>
</dbReference>
<dbReference type="InterPro" id="IPR041700">
    <property type="entry name" value="OMP_b-brl_3"/>
</dbReference>
<dbReference type="Pfam" id="PF13620">
    <property type="entry name" value="CarboxypepD_reg"/>
    <property type="match status" value="1"/>
</dbReference>
<evidence type="ECO:0000313" key="5">
    <source>
        <dbReference type="EMBL" id="PSL50294.1"/>
    </source>
</evidence>
<dbReference type="PANTHER" id="PTHR40980">
    <property type="entry name" value="PLUG DOMAIN-CONTAINING PROTEIN"/>
    <property type="match status" value="1"/>
</dbReference>
<evidence type="ECO:0000256" key="3">
    <source>
        <dbReference type="ARBA" id="ARBA00023237"/>
    </source>
</evidence>
<dbReference type="Pfam" id="PF14905">
    <property type="entry name" value="OMP_b-brl_3"/>
    <property type="match status" value="1"/>
</dbReference>
<gene>
    <name evidence="5" type="ORF">CLV51_1011638</name>
</gene>
<feature type="domain" description="Outer membrane protein beta-barrel" evidence="4">
    <location>
        <begin position="380"/>
        <end position="780"/>
    </location>
</feature>
<dbReference type="GO" id="GO:0009279">
    <property type="term" value="C:cell outer membrane"/>
    <property type="evidence" value="ECO:0007669"/>
    <property type="project" value="UniProtKB-SubCell"/>
</dbReference>
<dbReference type="Proteomes" id="UP000240971">
    <property type="component" value="Unassembled WGS sequence"/>
</dbReference>
<reference evidence="5 6" key="1">
    <citation type="submission" date="2018-03" db="EMBL/GenBank/DDBJ databases">
        <title>Genomic Encyclopedia of Archaeal and Bacterial Type Strains, Phase II (KMG-II): from individual species to whole genera.</title>
        <authorList>
            <person name="Goeker M."/>
        </authorList>
    </citation>
    <scope>NUCLEOTIDE SEQUENCE [LARGE SCALE GENOMIC DNA]</scope>
    <source>
        <strain evidence="5 6">DSM 24859</strain>
    </source>
</reference>
<keyword evidence="5" id="KW-0675">Receptor</keyword>
<dbReference type="InterPro" id="IPR036942">
    <property type="entry name" value="Beta-barrel_TonB_sf"/>
</dbReference>
<organism evidence="5 6">
    <name type="scientific">Chitinophaga niastensis</name>
    <dbReference type="NCBI Taxonomy" id="536980"/>
    <lineage>
        <taxon>Bacteria</taxon>
        <taxon>Pseudomonadati</taxon>
        <taxon>Bacteroidota</taxon>
        <taxon>Chitinophagia</taxon>
        <taxon>Chitinophagales</taxon>
        <taxon>Chitinophagaceae</taxon>
        <taxon>Chitinophaga</taxon>
    </lineage>
</organism>